<proteinExistence type="predicted"/>
<name>G2Y524_BOTF4</name>
<organism evidence="1 2">
    <name type="scientific">Botryotinia fuckeliana (strain T4)</name>
    <name type="common">Noble rot fungus</name>
    <name type="synonym">Botrytis cinerea</name>
    <dbReference type="NCBI Taxonomy" id="999810"/>
    <lineage>
        <taxon>Eukaryota</taxon>
        <taxon>Fungi</taxon>
        <taxon>Dikarya</taxon>
        <taxon>Ascomycota</taxon>
        <taxon>Pezizomycotina</taxon>
        <taxon>Leotiomycetes</taxon>
        <taxon>Helotiales</taxon>
        <taxon>Sclerotiniaceae</taxon>
        <taxon>Botrytis</taxon>
    </lineage>
</organism>
<dbReference type="HOGENOM" id="CLU_2775639_0_0_1"/>
<evidence type="ECO:0000313" key="2">
    <source>
        <dbReference type="Proteomes" id="UP000008177"/>
    </source>
</evidence>
<evidence type="ECO:0000313" key="1">
    <source>
        <dbReference type="EMBL" id="CCD47764.1"/>
    </source>
</evidence>
<dbReference type="EMBL" id="FQ790287">
    <property type="protein sequence ID" value="CCD47764.1"/>
    <property type="molecule type" value="Genomic_DNA"/>
</dbReference>
<dbReference type="AlphaFoldDB" id="G2Y524"/>
<dbReference type="STRING" id="999810.G2Y524"/>
<sequence length="69" mass="8140">MDKDEKRIYTEGKILELRSKSRSDTRSDKNTSSCKIIRLFNTPGFSFVVEIELWNKFGNQCAMLNMFDR</sequence>
<reference evidence="2" key="1">
    <citation type="journal article" date="2011" name="PLoS Genet.">
        <title>Genomic analysis of the necrotrophic fungal pathogens Sclerotinia sclerotiorum and Botrytis cinerea.</title>
        <authorList>
            <person name="Amselem J."/>
            <person name="Cuomo C.A."/>
            <person name="van Kan J.A."/>
            <person name="Viaud M."/>
            <person name="Benito E.P."/>
            <person name="Couloux A."/>
            <person name="Coutinho P.M."/>
            <person name="de Vries R.P."/>
            <person name="Dyer P.S."/>
            <person name="Fillinger S."/>
            <person name="Fournier E."/>
            <person name="Gout L."/>
            <person name="Hahn M."/>
            <person name="Kohn L."/>
            <person name="Lapalu N."/>
            <person name="Plummer K.M."/>
            <person name="Pradier J.M."/>
            <person name="Quevillon E."/>
            <person name="Sharon A."/>
            <person name="Simon A."/>
            <person name="ten Have A."/>
            <person name="Tudzynski B."/>
            <person name="Tudzynski P."/>
            <person name="Wincker P."/>
            <person name="Andrew M."/>
            <person name="Anthouard V."/>
            <person name="Beever R.E."/>
            <person name="Beffa R."/>
            <person name="Benoit I."/>
            <person name="Bouzid O."/>
            <person name="Brault B."/>
            <person name="Chen Z."/>
            <person name="Choquer M."/>
            <person name="Collemare J."/>
            <person name="Cotton P."/>
            <person name="Danchin E.G."/>
            <person name="Da Silva C."/>
            <person name="Gautier A."/>
            <person name="Giraud C."/>
            <person name="Giraud T."/>
            <person name="Gonzalez C."/>
            <person name="Grossetete S."/>
            <person name="Guldener U."/>
            <person name="Henrissat B."/>
            <person name="Howlett B.J."/>
            <person name="Kodira C."/>
            <person name="Kretschmer M."/>
            <person name="Lappartient A."/>
            <person name="Leroch M."/>
            <person name="Levis C."/>
            <person name="Mauceli E."/>
            <person name="Neuveglise C."/>
            <person name="Oeser B."/>
            <person name="Pearson M."/>
            <person name="Poulain J."/>
            <person name="Poussereau N."/>
            <person name="Quesneville H."/>
            <person name="Rascle C."/>
            <person name="Schumacher J."/>
            <person name="Segurens B."/>
            <person name="Sexton A."/>
            <person name="Silva E."/>
            <person name="Sirven C."/>
            <person name="Soanes D.M."/>
            <person name="Talbot N.J."/>
            <person name="Templeton M."/>
            <person name="Yandava C."/>
            <person name="Yarden O."/>
            <person name="Zeng Q."/>
            <person name="Rollins J.A."/>
            <person name="Lebrun M.H."/>
            <person name="Dickman M."/>
        </authorList>
    </citation>
    <scope>NUCLEOTIDE SEQUENCE [LARGE SCALE GENOMIC DNA]</scope>
    <source>
        <strain evidence="2">T4</strain>
    </source>
</reference>
<dbReference type="OrthoDB" id="5134445at2759"/>
<gene>
    <name evidence="1" type="ORF">BofuT4_uP037440.1</name>
</gene>
<accession>G2Y524</accession>
<dbReference type="Proteomes" id="UP000008177">
    <property type="component" value="Unplaced contigs"/>
</dbReference>
<protein>
    <submittedName>
        <fullName evidence="1">Uncharacterized protein</fullName>
    </submittedName>
</protein>
<dbReference type="InParanoid" id="G2Y524"/>